<evidence type="ECO:0000256" key="2">
    <source>
        <dbReference type="ARBA" id="ARBA00022679"/>
    </source>
</evidence>
<evidence type="ECO:0000313" key="5">
    <source>
        <dbReference type="Proteomes" id="UP000738431"/>
    </source>
</evidence>
<proteinExistence type="predicted"/>
<dbReference type="SUPFAM" id="SSF53335">
    <property type="entry name" value="S-adenosyl-L-methionine-dependent methyltransferases"/>
    <property type="match status" value="1"/>
</dbReference>
<dbReference type="Gene3D" id="3.40.50.150">
    <property type="entry name" value="Vaccinia Virus protein VP39"/>
    <property type="match status" value="1"/>
</dbReference>
<evidence type="ECO:0000313" key="4">
    <source>
        <dbReference type="EMBL" id="WRQ86071.1"/>
    </source>
</evidence>
<dbReference type="RefSeq" id="WP_221031582.1">
    <property type="nucleotide sequence ID" value="NZ_CP139781.1"/>
</dbReference>
<evidence type="ECO:0000259" key="3">
    <source>
        <dbReference type="Pfam" id="PF13649"/>
    </source>
</evidence>
<name>A0ABZ1C3P3_9BACT</name>
<evidence type="ECO:0000256" key="1">
    <source>
        <dbReference type="ARBA" id="ARBA00022603"/>
    </source>
</evidence>
<accession>A0ABZ1C3P3</accession>
<reference evidence="4 5" key="1">
    <citation type="submission" date="2023-12" db="EMBL/GenBank/DDBJ databases">
        <title>Description of an unclassified Opitutus bacterium of Verrucomicrobiota.</title>
        <authorList>
            <person name="Zhang D.-F."/>
        </authorList>
    </citation>
    <scope>NUCLEOTIDE SEQUENCE [LARGE SCALE GENOMIC DNA]</scope>
    <source>
        <strain evidence="4 5">WL0086</strain>
    </source>
</reference>
<dbReference type="InterPro" id="IPR029063">
    <property type="entry name" value="SAM-dependent_MTases_sf"/>
</dbReference>
<keyword evidence="5" id="KW-1185">Reference proteome</keyword>
<dbReference type="Pfam" id="PF13649">
    <property type="entry name" value="Methyltransf_25"/>
    <property type="match status" value="1"/>
</dbReference>
<gene>
    <name evidence="4" type="ORF">K1X11_014750</name>
</gene>
<sequence>MNRAYWEELSDDYEKQIFSVLGHDRKRQLAALIERHADGLKTAADLGCGPGQITPLLARSCGRVHACDISDGLLDQARAACVDFDNVVYHRHDLARGDPLPFPPSDLVLCVNVILTADLEKRERLWEQVTGAVATGGTLLLVLPSHESALYTNFRRLDWHVRSGLEADDAIRHSFDREGNVPQLEHGVRGIEGVKTKHFLREEIIVQLADRSLTVDTVEKLPYSWNVEFPDPPDWLSAPYPWNWLVVAHRA</sequence>
<dbReference type="GO" id="GO:0008168">
    <property type="term" value="F:methyltransferase activity"/>
    <property type="evidence" value="ECO:0007669"/>
    <property type="project" value="UniProtKB-KW"/>
</dbReference>
<dbReference type="EMBL" id="CP139781">
    <property type="protein sequence ID" value="WRQ86071.1"/>
    <property type="molecule type" value="Genomic_DNA"/>
</dbReference>
<protein>
    <submittedName>
        <fullName evidence="4">Methyltransferase domain-containing protein</fullName>
    </submittedName>
</protein>
<dbReference type="PANTHER" id="PTHR44942:SF4">
    <property type="entry name" value="METHYLTRANSFERASE TYPE 11 DOMAIN-CONTAINING PROTEIN"/>
    <property type="match status" value="1"/>
</dbReference>
<keyword evidence="2" id="KW-0808">Transferase</keyword>
<dbReference type="CDD" id="cd02440">
    <property type="entry name" value="AdoMet_MTases"/>
    <property type="match status" value="1"/>
</dbReference>
<keyword evidence="1 4" id="KW-0489">Methyltransferase</keyword>
<dbReference type="PANTHER" id="PTHR44942">
    <property type="entry name" value="METHYLTRANSF_11 DOMAIN-CONTAINING PROTEIN"/>
    <property type="match status" value="1"/>
</dbReference>
<dbReference type="GO" id="GO:0032259">
    <property type="term" value="P:methylation"/>
    <property type="evidence" value="ECO:0007669"/>
    <property type="project" value="UniProtKB-KW"/>
</dbReference>
<feature type="domain" description="Methyltransferase" evidence="3">
    <location>
        <begin position="44"/>
        <end position="137"/>
    </location>
</feature>
<dbReference type="Proteomes" id="UP000738431">
    <property type="component" value="Chromosome"/>
</dbReference>
<dbReference type="InterPro" id="IPR051052">
    <property type="entry name" value="Diverse_substrate_MTase"/>
</dbReference>
<dbReference type="InterPro" id="IPR041698">
    <property type="entry name" value="Methyltransf_25"/>
</dbReference>
<organism evidence="4 5">
    <name type="scientific">Actomonas aquatica</name>
    <dbReference type="NCBI Taxonomy" id="2866162"/>
    <lineage>
        <taxon>Bacteria</taxon>
        <taxon>Pseudomonadati</taxon>
        <taxon>Verrucomicrobiota</taxon>
        <taxon>Opitutia</taxon>
        <taxon>Opitutales</taxon>
        <taxon>Opitutaceae</taxon>
        <taxon>Actomonas</taxon>
    </lineage>
</organism>